<sequence>MRPLAWRHRNSITFIKTRGLSEAALERRRSQPPGNAKDEDASSPEKRNGVPFVIAEGVSGRIEGGKHVAAPLKSGIGKEEEKKSAQIKTLRRSYDKSSAWLLGNDFRLKRWSAVAVIRRSMRRIGRCRFFICRIKNRLIIMKIYY</sequence>
<feature type="region of interest" description="Disordered" evidence="1">
    <location>
        <begin position="23"/>
        <end position="49"/>
    </location>
</feature>
<dbReference type="AlphaFoldDB" id="A0A834HZM5"/>
<feature type="compositionally biased region" description="Basic and acidic residues" evidence="1">
    <location>
        <begin position="36"/>
        <end position="48"/>
    </location>
</feature>
<comment type="caution">
    <text evidence="2">The sequence shown here is derived from an EMBL/GenBank/DDBJ whole genome shotgun (WGS) entry which is preliminary data.</text>
</comment>
<reference evidence="2" key="1">
    <citation type="submission" date="2020-08" db="EMBL/GenBank/DDBJ databases">
        <title>Genome sequencing and assembly of the red palm weevil Rhynchophorus ferrugineus.</title>
        <authorList>
            <person name="Dias G.B."/>
            <person name="Bergman C.M."/>
            <person name="Manee M."/>
        </authorList>
    </citation>
    <scope>NUCLEOTIDE SEQUENCE</scope>
    <source>
        <strain evidence="2">AA-2017</strain>
        <tissue evidence="2">Whole larva</tissue>
    </source>
</reference>
<evidence type="ECO:0000256" key="1">
    <source>
        <dbReference type="SAM" id="MobiDB-lite"/>
    </source>
</evidence>
<protein>
    <submittedName>
        <fullName evidence="2">Uncharacterized protein</fullName>
    </submittedName>
</protein>
<evidence type="ECO:0000313" key="3">
    <source>
        <dbReference type="Proteomes" id="UP000625711"/>
    </source>
</evidence>
<proteinExistence type="predicted"/>
<accession>A0A834HZM5</accession>
<name>A0A834HZM5_RHYFE</name>
<keyword evidence="3" id="KW-1185">Reference proteome</keyword>
<dbReference type="Proteomes" id="UP000625711">
    <property type="component" value="Unassembled WGS sequence"/>
</dbReference>
<dbReference type="EMBL" id="JAACXV010014348">
    <property type="protein sequence ID" value="KAF7268090.1"/>
    <property type="molecule type" value="Genomic_DNA"/>
</dbReference>
<evidence type="ECO:0000313" key="2">
    <source>
        <dbReference type="EMBL" id="KAF7268090.1"/>
    </source>
</evidence>
<gene>
    <name evidence="2" type="ORF">GWI33_018751</name>
</gene>
<organism evidence="2 3">
    <name type="scientific">Rhynchophorus ferrugineus</name>
    <name type="common">Red palm weevil</name>
    <name type="synonym">Curculio ferrugineus</name>
    <dbReference type="NCBI Taxonomy" id="354439"/>
    <lineage>
        <taxon>Eukaryota</taxon>
        <taxon>Metazoa</taxon>
        <taxon>Ecdysozoa</taxon>
        <taxon>Arthropoda</taxon>
        <taxon>Hexapoda</taxon>
        <taxon>Insecta</taxon>
        <taxon>Pterygota</taxon>
        <taxon>Neoptera</taxon>
        <taxon>Endopterygota</taxon>
        <taxon>Coleoptera</taxon>
        <taxon>Polyphaga</taxon>
        <taxon>Cucujiformia</taxon>
        <taxon>Curculionidae</taxon>
        <taxon>Dryophthorinae</taxon>
        <taxon>Rhynchophorus</taxon>
    </lineage>
</organism>